<dbReference type="Gene3D" id="3.20.110.10">
    <property type="entry name" value="Glycoside hydrolase 38, N terminal domain"/>
    <property type="match status" value="1"/>
</dbReference>
<keyword evidence="3 6" id="KW-0378">Hydrolase</keyword>
<dbReference type="GO" id="GO:0006013">
    <property type="term" value="P:mannose metabolic process"/>
    <property type="evidence" value="ECO:0007669"/>
    <property type="project" value="InterPro"/>
</dbReference>
<sequence>MEKDKKLYMIGNAHIDVVWLWRWQEGLQEVKATFKSVLDRMKEYDDFIFTGSSAAYYEWVEENDPAMFEEICMRVKEGRWVIVGGWWTEPDCNAPCGESFVRQGLYGQRYFEEKFGVKSVCGYNVDSFGHNGNLPQILKKCGMDSYVFMRPGRHEKGIAGETFVWKSADGSSVHAFRLPFEYCTWPDQIEEHVRRCAGEIKNSGGGIMCFYGVGNHGGGPTKRNIDSIHQMDARPDLPVLKLSSPNEYFEDVKKSGRDLPVVCGGLFHHSSGCYSAESRVKALNREAEMRLLMAERVSVMAGLLAGGKYPAEEYRKAWKSVLFNQFHDILAGTSLRESYEDAAEDYGYALHIAGRGLNSAVQSLSWQINIPMEEGMKPLVVVNPNAFEAKAEVQAESWTFQEGTVLLDEQGNQIPYQLVQSSASLQGRCRICFVADLPSLGWRTYRFAVREKAETFPEVTASECSAENKWFKLTLDPESGYITSLLKKSDGTEYFSGPAAVPVVIRDESDTWSHAVRIFDDEIGRFKAISVRLIESGPVKCVFRVTSVYGVSRMIQDFSVFQDLDYITVKTTVDWREKLAMLKLQFPMNMNYLRTSWEIPYGVEQREPDGEEYPMQMWMDLEGTNPGMETSMNGLSILNDGKFAGSVAGKTAALTVLRSPVYTHHEPYQLQENLEYVYVDQGTQTFTYGLYPHDGSWENAATARRAKMMNCQPTALFETYHEGSLKQTGSLLEVNQENIVVEVLKKAEDGSGDVILRAYETAGRSVKAELTIDVLRQTIEADFQPFEIKTLRLPEVPGKKGGVAVWTNMLEE</sequence>
<dbReference type="GO" id="GO:0030246">
    <property type="term" value="F:carbohydrate binding"/>
    <property type="evidence" value="ECO:0007669"/>
    <property type="project" value="InterPro"/>
</dbReference>
<dbReference type="InterPro" id="IPR041147">
    <property type="entry name" value="GH38_C"/>
</dbReference>
<dbReference type="InterPro" id="IPR000602">
    <property type="entry name" value="Glyco_hydro_38_N"/>
</dbReference>
<dbReference type="Gene3D" id="2.70.98.30">
    <property type="entry name" value="Golgi alpha-mannosidase II, domain 4"/>
    <property type="match status" value="1"/>
</dbReference>
<dbReference type="InterPro" id="IPR011013">
    <property type="entry name" value="Gal_mutarotase_sf_dom"/>
</dbReference>
<dbReference type="PANTHER" id="PTHR46017:SF1">
    <property type="entry name" value="ALPHA-MANNOSIDASE 2C1"/>
    <property type="match status" value="1"/>
</dbReference>
<dbReference type="Pfam" id="PF01074">
    <property type="entry name" value="Glyco_hydro_38N"/>
    <property type="match status" value="1"/>
</dbReference>
<dbReference type="InterPro" id="IPR027291">
    <property type="entry name" value="Glyco_hydro_38_N_sf"/>
</dbReference>
<evidence type="ECO:0000256" key="4">
    <source>
        <dbReference type="ARBA" id="ARBA00023295"/>
    </source>
</evidence>
<dbReference type="Gene3D" id="1.20.1270.50">
    <property type="entry name" value="Glycoside hydrolase family 38, central domain"/>
    <property type="match status" value="1"/>
</dbReference>
<dbReference type="PANTHER" id="PTHR46017">
    <property type="entry name" value="ALPHA-MANNOSIDASE 2C1"/>
    <property type="match status" value="1"/>
</dbReference>
<evidence type="ECO:0000313" key="7">
    <source>
        <dbReference type="Proteomes" id="UP000095651"/>
    </source>
</evidence>
<dbReference type="InterPro" id="IPR015341">
    <property type="entry name" value="Glyco_hydro_38_cen"/>
</dbReference>
<dbReference type="Pfam" id="PF09261">
    <property type="entry name" value="Alpha-mann_mid"/>
    <property type="match status" value="1"/>
</dbReference>
<keyword evidence="2" id="KW-0479">Metal-binding</keyword>
<name>A0A174AML1_9FIRM</name>
<dbReference type="Pfam" id="PF17677">
    <property type="entry name" value="Glyco_hydro38C2"/>
    <property type="match status" value="1"/>
</dbReference>
<dbReference type="GO" id="GO:0046872">
    <property type="term" value="F:metal ion binding"/>
    <property type="evidence" value="ECO:0007669"/>
    <property type="project" value="UniProtKB-KW"/>
</dbReference>
<protein>
    <submittedName>
        <fullName evidence="6">Alpha-mannosidase</fullName>
        <ecNumber evidence="6">3.2.1.170</ecNumber>
    </submittedName>
</protein>
<gene>
    <name evidence="6" type="primary">mngB_3</name>
    <name evidence="6" type="ORF">ERS852407_01360</name>
</gene>
<keyword evidence="4 6" id="KW-0326">Glycosidase</keyword>
<dbReference type="Pfam" id="PF07748">
    <property type="entry name" value="Glyco_hydro_38C"/>
    <property type="match status" value="1"/>
</dbReference>
<proteinExistence type="inferred from homology"/>
<dbReference type="AlphaFoldDB" id="A0A174AML1"/>
<dbReference type="InterPro" id="IPR011682">
    <property type="entry name" value="Glyco_hydro_38_C"/>
</dbReference>
<dbReference type="InterPro" id="IPR028995">
    <property type="entry name" value="Glyco_hydro_57/38_cen_sf"/>
</dbReference>
<dbReference type="Proteomes" id="UP000095651">
    <property type="component" value="Unassembled WGS sequence"/>
</dbReference>
<dbReference type="SUPFAM" id="SSF88713">
    <property type="entry name" value="Glycoside hydrolase/deacetylase"/>
    <property type="match status" value="1"/>
</dbReference>
<dbReference type="InterPro" id="IPR037094">
    <property type="entry name" value="Glyco_hydro_38_cen_sf"/>
</dbReference>
<dbReference type="EMBL" id="CYZE01000002">
    <property type="protein sequence ID" value="CUN88725.1"/>
    <property type="molecule type" value="Genomic_DNA"/>
</dbReference>
<dbReference type="SUPFAM" id="SSF88688">
    <property type="entry name" value="Families 57/38 glycoside transferase middle domain"/>
    <property type="match status" value="1"/>
</dbReference>
<evidence type="ECO:0000256" key="3">
    <source>
        <dbReference type="ARBA" id="ARBA00022801"/>
    </source>
</evidence>
<reference evidence="6 7" key="1">
    <citation type="submission" date="2015-09" db="EMBL/GenBank/DDBJ databases">
        <authorList>
            <consortium name="Pathogen Informatics"/>
        </authorList>
    </citation>
    <scope>NUCLEOTIDE SEQUENCE [LARGE SCALE GENOMIC DNA]</scope>
    <source>
        <strain evidence="6 7">2789STDY5608850</strain>
    </source>
</reference>
<dbReference type="RefSeq" id="WP_055653655.1">
    <property type="nucleotide sequence ID" value="NZ_CABIXC010000002.1"/>
</dbReference>
<accession>A0A174AML1</accession>
<dbReference type="InterPro" id="IPR011330">
    <property type="entry name" value="Glyco_hydro/deAcase_b/a-brl"/>
</dbReference>
<dbReference type="CDD" id="cd10789">
    <property type="entry name" value="GH38N_AMII_ER_cytosolic"/>
    <property type="match status" value="1"/>
</dbReference>
<dbReference type="SMART" id="SM00872">
    <property type="entry name" value="Alpha-mann_mid"/>
    <property type="match status" value="1"/>
</dbReference>
<dbReference type="SUPFAM" id="SSF74650">
    <property type="entry name" value="Galactose mutarotase-like"/>
    <property type="match status" value="1"/>
</dbReference>
<organism evidence="6 7">
    <name type="scientific">Hungatella hathewayi</name>
    <dbReference type="NCBI Taxonomy" id="154046"/>
    <lineage>
        <taxon>Bacteria</taxon>
        <taxon>Bacillati</taxon>
        <taxon>Bacillota</taxon>
        <taxon>Clostridia</taxon>
        <taxon>Lachnospirales</taxon>
        <taxon>Lachnospiraceae</taxon>
        <taxon>Hungatella</taxon>
    </lineage>
</organism>
<comment type="similarity">
    <text evidence="1">Belongs to the glycosyl hydrolase 38 family.</text>
</comment>
<dbReference type="EC" id="3.2.1.170" evidence="6"/>
<evidence type="ECO:0000256" key="1">
    <source>
        <dbReference type="ARBA" id="ARBA00009792"/>
    </source>
</evidence>
<dbReference type="GO" id="GO:0009313">
    <property type="term" value="P:oligosaccharide catabolic process"/>
    <property type="evidence" value="ECO:0007669"/>
    <property type="project" value="TreeGrafter"/>
</dbReference>
<evidence type="ECO:0000259" key="5">
    <source>
        <dbReference type="SMART" id="SM00872"/>
    </source>
</evidence>
<evidence type="ECO:0000256" key="2">
    <source>
        <dbReference type="ARBA" id="ARBA00022723"/>
    </source>
</evidence>
<dbReference type="GO" id="GO:0102546">
    <property type="term" value="F:mannosylglycerate hydrolase activity"/>
    <property type="evidence" value="ECO:0007669"/>
    <property type="project" value="UniProtKB-EC"/>
</dbReference>
<evidence type="ECO:0000313" key="6">
    <source>
        <dbReference type="EMBL" id="CUN88725.1"/>
    </source>
</evidence>
<dbReference type="GO" id="GO:0004559">
    <property type="term" value="F:alpha-mannosidase activity"/>
    <property type="evidence" value="ECO:0007669"/>
    <property type="project" value="InterPro"/>
</dbReference>
<feature type="domain" description="Glycoside hydrolase family 38 central" evidence="5">
    <location>
        <begin position="268"/>
        <end position="346"/>
    </location>
</feature>